<keyword evidence="2" id="KW-1185">Reference proteome</keyword>
<dbReference type="OrthoDB" id="9937351at2"/>
<gene>
    <name evidence="1" type="ORF">BCAMP_05129</name>
</gene>
<accession>W7D5E5</accession>
<comment type="caution">
    <text evidence="1">The sequence shown here is derived from an EMBL/GenBank/DDBJ whole genome shotgun (WGS) entry which is preliminary data.</text>
</comment>
<name>W7D5E5_9LIST</name>
<organism evidence="1 2">
    <name type="scientific">Brochothrix campestris FSL F6-1037</name>
    <dbReference type="NCBI Taxonomy" id="1265861"/>
    <lineage>
        <taxon>Bacteria</taxon>
        <taxon>Bacillati</taxon>
        <taxon>Bacillota</taxon>
        <taxon>Bacilli</taxon>
        <taxon>Bacillales</taxon>
        <taxon>Listeriaceae</taxon>
        <taxon>Brochothrix</taxon>
    </lineage>
</organism>
<sequence>MSLKKTVAKPAKEAMDHKVLVAKIKESYGITEDNNYDASLEKADTNFIYGEDAPEFAIMTAAMTRIKDANAPAEERKQAFYSMLDVYKLKMVDVQVAQKTLNVEYKEYKNERPRTAEGWGERQKVYKREKYVFTEEHYKAADKIMRKFHGAAE</sequence>
<dbReference type="RefSeq" id="WP_035314078.1">
    <property type="nucleotide sequence ID" value="NZ_AODH01000018.1"/>
</dbReference>
<proteinExistence type="predicted"/>
<reference evidence="1 2" key="1">
    <citation type="submission" date="2012-12" db="EMBL/GenBank/DDBJ databases">
        <title>Novel taxa of Listeriaceae from agricultural environments in the United States.</title>
        <authorList>
            <person name="den Bakker H.C."/>
            <person name="Allred A."/>
            <person name="Warchocki S."/>
            <person name="Wright E.M."/>
            <person name="Burrell A."/>
            <person name="Nightingale K.K."/>
            <person name="Kephart D."/>
            <person name="Wiedmann M."/>
        </authorList>
    </citation>
    <scope>NUCLEOTIDE SEQUENCE [LARGE SCALE GENOMIC DNA]</scope>
    <source>
        <strain evidence="1 2">FSL F6-1037</strain>
    </source>
</reference>
<dbReference type="AlphaFoldDB" id="W7D5E5"/>
<dbReference type="EMBL" id="AODH01000018">
    <property type="protein sequence ID" value="EUJ40488.1"/>
    <property type="molecule type" value="Genomic_DNA"/>
</dbReference>
<evidence type="ECO:0000313" key="1">
    <source>
        <dbReference type="EMBL" id="EUJ40488.1"/>
    </source>
</evidence>
<protein>
    <submittedName>
        <fullName evidence="1">Uncharacterized protein</fullName>
    </submittedName>
</protein>
<dbReference type="Proteomes" id="UP000019243">
    <property type="component" value="Unassembled WGS sequence"/>
</dbReference>
<dbReference type="STRING" id="1265861.BCAMP_05129"/>
<evidence type="ECO:0000313" key="2">
    <source>
        <dbReference type="Proteomes" id="UP000019243"/>
    </source>
</evidence>